<gene>
    <name evidence="4" type="ORF">EBB79_23970</name>
</gene>
<dbReference type="GO" id="GO:0005737">
    <property type="term" value="C:cytoplasm"/>
    <property type="evidence" value="ECO:0007669"/>
    <property type="project" value="TreeGrafter"/>
</dbReference>
<dbReference type="PRINTS" id="PR00411">
    <property type="entry name" value="PNDRDTASEI"/>
</dbReference>
<keyword evidence="2" id="KW-1133">Transmembrane helix</keyword>
<dbReference type="InterPro" id="IPR006076">
    <property type="entry name" value="FAD-dep_OxRdtase"/>
</dbReference>
<keyword evidence="2" id="KW-0812">Transmembrane</keyword>
<dbReference type="SUPFAM" id="SSF51905">
    <property type="entry name" value="FAD/NAD(P)-binding domain"/>
    <property type="match status" value="1"/>
</dbReference>
<organism evidence="4 5">
    <name type="scientific">Parasedimentitalea marina</name>
    <dbReference type="NCBI Taxonomy" id="2483033"/>
    <lineage>
        <taxon>Bacteria</taxon>
        <taxon>Pseudomonadati</taxon>
        <taxon>Pseudomonadota</taxon>
        <taxon>Alphaproteobacteria</taxon>
        <taxon>Rhodobacterales</taxon>
        <taxon>Paracoccaceae</taxon>
        <taxon>Parasedimentitalea</taxon>
    </lineage>
</organism>
<evidence type="ECO:0000313" key="4">
    <source>
        <dbReference type="EMBL" id="AZV80980.1"/>
    </source>
</evidence>
<name>A0A3T0NAA6_9RHOB</name>
<accession>A0A3T0NAA6</accession>
<dbReference type="EMBL" id="CP033222">
    <property type="protein sequence ID" value="AZV80980.1"/>
    <property type="molecule type" value="Genomic_DNA"/>
</dbReference>
<dbReference type="RefSeq" id="WP_127751481.1">
    <property type="nucleotide sequence ID" value="NZ_CP033222.1"/>
</dbReference>
<evidence type="ECO:0000256" key="2">
    <source>
        <dbReference type="SAM" id="Phobius"/>
    </source>
</evidence>
<dbReference type="Proteomes" id="UP000283063">
    <property type="component" value="Plasmid pW43C"/>
</dbReference>
<dbReference type="SUPFAM" id="SSF54373">
    <property type="entry name" value="FAD-linked reductases, C-terminal domain"/>
    <property type="match status" value="1"/>
</dbReference>
<dbReference type="Pfam" id="PF01266">
    <property type="entry name" value="DAO"/>
    <property type="match status" value="1"/>
</dbReference>
<keyword evidence="1" id="KW-0560">Oxidoreductase</keyword>
<sequence length="418" mass="45402">MTQGSKDQAPDVTVLGAGIIGICTALSLIEKGLRVRLVDRDAPGQATSFGNAGIISPWSVVPQSMPGLWKQIPGMLLDPMGPVAVKPSYLPRLAYWGMRFMREGRRSRIPAISDAMELLNRDCVTLFRQHLAGTGREDLIRDSLYVHAFRNAEAANLSDIGYVMRKEKGARLERIGAADLQDLEPGLSPDFQAAVLIHDQARALAPGEIGTVLADKFRSLGGEVHHQTVTAIRPENGGWSYDTAEGACWSPKLVLSMGVWSTTLLEPLGIRIPMQAERGYHVSFQDPGVTLNHSVMDMDMKFVASSMNDGLRVAGTAEFAGLDAPPNQKRLDGLIKLTRSMLPDLNESDIHTWSGQRPSLPDSLPCIGEIEGFPGLIAAFGHSHYGLMMAPKTGRIVADLVVETPANTDLSPFRATRF</sequence>
<evidence type="ECO:0000259" key="3">
    <source>
        <dbReference type="Pfam" id="PF01266"/>
    </source>
</evidence>
<dbReference type="OrthoDB" id="9805337at2"/>
<dbReference type="InterPro" id="IPR036188">
    <property type="entry name" value="FAD/NAD-bd_sf"/>
</dbReference>
<dbReference type="PANTHER" id="PTHR13847:SF289">
    <property type="entry name" value="GLYCINE OXIDASE"/>
    <property type="match status" value="1"/>
</dbReference>
<protein>
    <submittedName>
        <fullName evidence="4">FAD-binding oxidoreductase</fullName>
    </submittedName>
</protein>
<keyword evidence="4" id="KW-0614">Plasmid</keyword>
<dbReference type="Gene3D" id="3.50.50.60">
    <property type="entry name" value="FAD/NAD(P)-binding domain"/>
    <property type="match status" value="2"/>
</dbReference>
<dbReference type="AlphaFoldDB" id="A0A3T0NAA6"/>
<dbReference type="Gene3D" id="3.30.9.10">
    <property type="entry name" value="D-Amino Acid Oxidase, subunit A, domain 2"/>
    <property type="match status" value="1"/>
</dbReference>
<keyword evidence="2" id="KW-0472">Membrane</keyword>
<feature type="domain" description="FAD dependent oxidoreductase" evidence="3">
    <location>
        <begin position="11"/>
        <end position="400"/>
    </location>
</feature>
<geneLocation type="plasmid" evidence="4 5">
    <name>pW43C</name>
</geneLocation>
<dbReference type="PANTHER" id="PTHR13847">
    <property type="entry name" value="SARCOSINE DEHYDROGENASE-RELATED"/>
    <property type="match status" value="1"/>
</dbReference>
<feature type="transmembrane region" description="Helical" evidence="2">
    <location>
        <begin position="12"/>
        <end position="29"/>
    </location>
</feature>
<keyword evidence="5" id="KW-1185">Reference proteome</keyword>
<evidence type="ECO:0000313" key="5">
    <source>
        <dbReference type="Proteomes" id="UP000283063"/>
    </source>
</evidence>
<proteinExistence type="predicted"/>
<evidence type="ECO:0000256" key="1">
    <source>
        <dbReference type="ARBA" id="ARBA00023002"/>
    </source>
</evidence>
<reference evidence="4 5" key="1">
    <citation type="submission" date="2018-10" db="EMBL/GenBank/DDBJ databases">
        <title>Parasedimentitalea marina sp. nov., a psychrophilic bacterium isolated from deep seawater of the New Britain Trench.</title>
        <authorList>
            <person name="Cao J."/>
        </authorList>
    </citation>
    <scope>NUCLEOTIDE SEQUENCE [LARGE SCALE GENOMIC DNA]</scope>
    <source>
        <strain evidence="4 5">W43</strain>
        <plasmid evidence="4 5">pW43C</plasmid>
    </source>
</reference>
<dbReference type="GO" id="GO:0016491">
    <property type="term" value="F:oxidoreductase activity"/>
    <property type="evidence" value="ECO:0007669"/>
    <property type="project" value="UniProtKB-KW"/>
</dbReference>
<dbReference type="KEGG" id="sedi:EBB79_23970"/>